<dbReference type="Proteomes" id="UP000075609">
    <property type="component" value="Unassembled WGS sequence"/>
</dbReference>
<reference evidence="2 3" key="1">
    <citation type="submission" date="2015-12" db="EMBL/GenBank/DDBJ databases">
        <authorList>
            <person name="Tarr C.L."/>
            <person name="Gladney L.M."/>
        </authorList>
    </citation>
    <scope>NUCLEOTIDE SEQUENCE [LARGE SCALE GENOMIC DNA]</scope>
    <source>
        <strain evidence="2 3">1048-83</strain>
    </source>
</reference>
<keyword evidence="1" id="KW-0472">Membrane</keyword>
<organism evidence="2 3">
    <name type="scientific">Vibrio cidicii</name>
    <dbReference type="NCBI Taxonomy" id="1763883"/>
    <lineage>
        <taxon>Bacteria</taxon>
        <taxon>Pseudomonadati</taxon>
        <taxon>Pseudomonadota</taxon>
        <taxon>Gammaproteobacteria</taxon>
        <taxon>Vibrionales</taxon>
        <taxon>Vibrionaceae</taxon>
        <taxon>Vibrio</taxon>
    </lineage>
</organism>
<sequence>MIPTYPLNRYFRYAVKHGIFLRSFKVAAIVGTVLMLINHGDRLLYSPLEIRDYVKMGLTYLVPFCVSTHASLRSAAQFNQEGLFHDESL</sequence>
<dbReference type="InterPro" id="IPR047700">
    <property type="entry name" value="NrtS-like"/>
</dbReference>
<keyword evidence="1" id="KW-0812">Transmembrane</keyword>
<gene>
    <name evidence="2" type="ORF">ATY35_16955</name>
</gene>
<dbReference type="NCBIfam" id="NF038050">
    <property type="entry name" value="NrtS"/>
    <property type="match status" value="1"/>
</dbReference>
<evidence type="ECO:0000313" key="3">
    <source>
        <dbReference type="Proteomes" id="UP000075609"/>
    </source>
</evidence>
<comment type="caution">
    <text evidence="2">The sequence shown here is derived from an EMBL/GenBank/DDBJ whole genome shotgun (WGS) entry which is preliminary data.</text>
</comment>
<dbReference type="RefSeq" id="WP_061900300.1">
    <property type="nucleotide sequence ID" value="NZ_LOBP01000152.1"/>
</dbReference>
<dbReference type="EMBL" id="LOBP01000152">
    <property type="protein sequence ID" value="KYN85057.1"/>
    <property type="molecule type" value="Genomic_DNA"/>
</dbReference>
<keyword evidence="1" id="KW-1133">Transmembrane helix</keyword>
<keyword evidence="3" id="KW-1185">Reference proteome</keyword>
<evidence type="ECO:0000256" key="1">
    <source>
        <dbReference type="SAM" id="Phobius"/>
    </source>
</evidence>
<protein>
    <recommendedName>
        <fullName evidence="4">Phosphoenolpyruvate protein kinase</fullName>
    </recommendedName>
</protein>
<name>A0ABR5W0J2_9VIBR</name>
<evidence type="ECO:0000313" key="2">
    <source>
        <dbReference type="EMBL" id="KYN85057.1"/>
    </source>
</evidence>
<feature type="transmembrane region" description="Helical" evidence="1">
    <location>
        <begin position="20"/>
        <end position="37"/>
    </location>
</feature>
<evidence type="ECO:0008006" key="4">
    <source>
        <dbReference type="Google" id="ProtNLM"/>
    </source>
</evidence>
<accession>A0ABR5W0J2</accession>
<proteinExistence type="predicted"/>